<evidence type="ECO:0000259" key="1">
    <source>
        <dbReference type="Pfam" id="PF00501"/>
    </source>
</evidence>
<dbReference type="Gene3D" id="3.40.50.12780">
    <property type="entry name" value="N-terminal domain of ligase-like"/>
    <property type="match status" value="1"/>
</dbReference>
<protein>
    <submittedName>
        <fullName evidence="3">Putative amp-binding enzyme</fullName>
    </submittedName>
</protein>
<dbReference type="OrthoDB" id="10253115at2759"/>
<keyword evidence="4" id="KW-1185">Reference proteome</keyword>
<dbReference type="Pfam" id="PF00501">
    <property type="entry name" value="AMP-binding"/>
    <property type="match status" value="1"/>
</dbReference>
<feature type="domain" description="AMP-binding enzyme C-terminal" evidence="2">
    <location>
        <begin position="136"/>
        <end position="221"/>
    </location>
</feature>
<dbReference type="InterPro" id="IPR000873">
    <property type="entry name" value="AMP-dep_synth/lig_dom"/>
</dbReference>
<name>A0A0G2FSS8_PHACM</name>
<dbReference type="InterPro" id="IPR045851">
    <property type="entry name" value="AMP-bd_C_sf"/>
</dbReference>
<dbReference type="GO" id="GO:0006631">
    <property type="term" value="P:fatty acid metabolic process"/>
    <property type="evidence" value="ECO:0007669"/>
    <property type="project" value="TreeGrafter"/>
</dbReference>
<reference evidence="3 4" key="2">
    <citation type="submission" date="2015-05" db="EMBL/GenBank/DDBJ databases">
        <authorList>
            <person name="Morales-Cruz A."/>
            <person name="Amrine K.C."/>
            <person name="Cantu D."/>
        </authorList>
    </citation>
    <scope>NUCLEOTIDE SEQUENCE [LARGE SCALE GENOMIC DNA]</scope>
    <source>
        <strain evidence="3">UCRPC4</strain>
    </source>
</reference>
<dbReference type="AlphaFoldDB" id="A0A0G2FSS8"/>
<sequence length="246" mass="27422">MEVLVNELGMTEFTSSYGLTEASPTCFNAYHDDSIDRKLTTVGNLMPHALAKVVDRHGNIVPVGTKGELWMAGYQLQAGYWNNPERTAETMTRDENGILWLHTGDEVVFHPNGTCTITGRFKDIIIRGGENIYPLEVEERLAEHPSVARAIVVGIKDDHYGEVVGAFLEQRGGTSAQTRPQDDDIRAFTRLKLGRHKAPTHIFWFGDEDVPATIPLTGSGKVKKFEMAKTGEEIVRRRMVKTVAKL</sequence>
<proteinExistence type="predicted"/>
<evidence type="ECO:0000313" key="4">
    <source>
        <dbReference type="Proteomes" id="UP000053317"/>
    </source>
</evidence>
<evidence type="ECO:0000259" key="2">
    <source>
        <dbReference type="Pfam" id="PF13193"/>
    </source>
</evidence>
<dbReference type="InterPro" id="IPR042099">
    <property type="entry name" value="ANL_N_sf"/>
</dbReference>
<dbReference type="PANTHER" id="PTHR43201:SF6">
    <property type="entry name" value="ACYL COA SYNTHETASE (EUROFUNG)"/>
    <property type="match status" value="1"/>
</dbReference>
<feature type="domain" description="AMP-dependent synthetase/ligase" evidence="1">
    <location>
        <begin position="8"/>
        <end position="81"/>
    </location>
</feature>
<dbReference type="GO" id="GO:0031956">
    <property type="term" value="F:medium-chain fatty acid-CoA ligase activity"/>
    <property type="evidence" value="ECO:0007669"/>
    <property type="project" value="TreeGrafter"/>
</dbReference>
<dbReference type="Pfam" id="PF13193">
    <property type="entry name" value="AMP-binding_C"/>
    <property type="match status" value="1"/>
</dbReference>
<accession>A0A0G2FSS8</accession>
<reference evidence="3 4" key="1">
    <citation type="submission" date="2015-05" db="EMBL/GenBank/DDBJ databases">
        <title>Distinctive expansion of gene families associated with plant cell wall degradation and secondary metabolism in the genomes of grapevine trunk pathogens.</title>
        <authorList>
            <person name="Lawrence D.P."/>
            <person name="Travadon R."/>
            <person name="Rolshausen P.E."/>
            <person name="Baumgartner K."/>
        </authorList>
    </citation>
    <scope>NUCLEOTIDE SEQUENCE [LARGE SCALE GENOMIC DNA]</scope>
    <source>
        <strain evidence="3">UCRPC4</strain>
    </source>
</reference>
<gene>
    <name evidence="3" type="ORF">UCRPC4_g06535</name>
</gene>
<dbReference type="InterPro" id="IPR025110">
    <property type="entry name" value="AMP-bd_C"/>
</dbReference>
<dbReference type="SUPFAM" id="SSF56801">
    <property type="entry name" value="Acetyl-CoA synthetase-like"/>
    <property type="match status" value="1"/>
</dbReference>
<dbReference type="Proteomes" id="UP000053317">
    <property type="component" value="Unassembled WGS sequence"/>
</dbReference>
<evidence type="ECO:0000313" key="3">
    <source>
        <dbReference type="EMBL" id="KKY14948.1"/>
    </source>
</evidence>
<comment type="caution">
    <text evidence="3">The sequence shown here is derived from an EMBL/GenBank/DDBJ whole genome shotgun (WGS) entry which is preliminary data.</text>
</comment>
<dbReference type="PANTHER" id="PTHR43201">
    <property type="entry name" value="ACYL-COA SYNTHETASE"/>
    <property type="match status" value="1"/>
</dbReference>
<organism evidence="3 4">
    <name type="scientific">Phaeomoniella chlamydospora</name>
    <name type="common">Phaeoacremonium chlamydosporum</name>
    <dbReference type="NCBI Taxonomy" id="158046"/>
    <lineage>
        <taxon>Eukaryota</taxon>
        <taxon>Fungi</taxon>
        <taxon>Dikarya</taxon>
        <taxon>Ascomycota</taxon>
        <taxon>Pezizomycotina</taxon>
        <taxon>Eurotiomycetes</taxon>
        <taxon>Chaetothyriomycetidae</taxon>
        <taxon>Phaeomoniellales</taxon>
        <taxon>Phaeomoniellaceae</taxon>
        <taxon>Phaeomoniella</taxon>
    </lineage>
</organism>
<dbReference type="Gene3D" id="3.30.300.30">
    <property type="match status" value="1"/>
</dbReference>
<dbReference type="EMBL" id="LCWF01000199">
    <property type="protein sequence ID" value="KKY14948.1"/>
    <property type="molecule type" value="Genomic_DNA"/>
</dbReference>